<dbReference type="Pfam" id="PF08282">
    <property type="entry name" value="Hydrolase_3"/>
    <property type="match status" value="1"/>
</dbReference>
<dbReference type="SFLD" id="SFLDG01140">
    <property type="entry name" value="C2.B:_Phosphomannomutase_and_P"/>
    <property type="match status" value="1"/>
</dbReference>
<proteinExistence type="predicted"/>
<dbReference type="CDD" id="cd07518">
    <property type="entry name" value="HAD_YbiV-Like"/>
    <property type="match status" value="1"/>
</dbReference>
<protein>
    <submittedName>
        <fullName evidence="2">Cof-type HAD-IIB family hydrolase</fullName>
    </submittedName>
</protein>
<dbReference type="SUPFAM" id="SSF56784">
    <property type="entry name" value="HAD-like"/>
    <property type="match status" value="1"/>
</dbReference>
<evidence type="ECO:0000313" key="3">
    <source>
        <dbReference type="Proteomes" id="UP000461443"/>
    </source>
</evidence>
<dbReference type="EMBL" id="WUBS01000007">
    <property type="protein sequence ID" value="NDL63435.1"/>
    <property type="molecule type" value="Genomic_DNA"/>
</dbReference>
<evidence type="ECO:0000256" key="1">
    <source>
        <dbReference type="ARBA" id="ARBA00022723"/>
    </source>
</evidence>
<dbReference type="Gene3D" id="3.40.50.1000">
    <property type="entry name" value="HAD superfamily/HAD-like"/>
    <property type="match status" value="1"/>
</dbReference>
<dbReference type="GO" id="GO:0016791">
    <property type="term" value="F:phosphatase activity"/>
    <property type="evidence" value="ECO:0007669"/>
    <property type="project" value="TreeGrafter"/>
</dbReference>
<dbReference type="SFLD" id="SFLDS00003">
    <property type="entry name" value="Haloacid_Dehalogenase"/>
    <property type="match status" value="1"/>
</dbReference>
<dbReference type="PROSITE" id="PS01229">
    <property type="entry name" value="COF_2"/>
    <property type="match status" value="1"/>
</dbReference>
<gene>
    <name evidence="2" type="ORF">GRH90_11840</name>
</gene>
<organism evidence="2 3">
    <name type="scientific">Acerihabitans arboris</name>
    <dbReference type="NCBI Taxonomy" id="2691583"/>
    <lineage>
        <taxon>Bacteria</taxon>
        <taxon>Pseudomonadati</taxon>
        <taxon>Pseudomonadota</taxon>
        <taxon>Gammaproteobacteria</taxon>
        <taxon>Enterobacterales</taxon>
        <taxon>Pectobacteriaceae</taxon>
        <taxon>Acerihabitans</taxon>
    </lineage>
</organism>
<dbReference type="InterPro" id="IPR036412">
    <property type="entry name" value="HAD-like_sf"/>
</dbReference>
<dbReference type="AlphaFoldDB" id="A0A845SQL2"/>
<dbReference type="RefSeq" id="WP_162366150.1">
    <property type="nucleotide sequence ID" value="NZ_WUBS01000007.1"/>
</dbReference>
<reference evidence="2 3" key="2">
    <citation type="submission" date="2020-02" db="EMBL/GenBank/DDBJ databases">
        <title>The new genus of Enterobacteriales.</title>
        <authorList>
            <person name="Kim I.S."/>
        </authorList>
    </citation>
    <scope>NUCLEOTIDE SEQUENCE [LARGE SCALE GENOMIC DNA]</scope>
    <source>
        <strain evidence="2 3">SAP-6</strain>
    </source>
</reference>
<dbReference type="PANTHER" id="PTHR10000:SF53">
    <property type="entry name" value="5-AMINO-6-(5-PHOSPHO-D-RIBITYLAMINO)URACIL PHOSPHATASE YBJI-RELATED"/>
    <property type="match status" value="1"/>
</dbReference>
<dbReference type="Proteomes" id="UP000461443">
    <property type="component" value="Unassembled WGS sequence"/>
</dbReference>
<keyword evidence="2" id="KW-0378">Hydrolase</keyword>
<keyword evidence="3" id="KW-1185">Reference proteome</keyword>
<sequence length="270" mass="30121">MSIRMIAVDMDGTFLDDRMRYDRQWFSRQYALLKARGIKFVVASGNQYFQLISFFPEIAGEIAFVAENGAYIVNGGREVFCGEISREHYARIIHTLAEIPYLETIVCAKECAYRLNNAEPGFYQQMGKYYHRLAGVDDFLSVSGTIFKFALSLPDEKLAGFMRFIDTELAGVITPVSSGHGSVDLIIPGVHKANGLRILQRLWDIQDHEVAAFGDGGNDIEMLQQAGFSYAMANAPDRIKTAARYQTSSNNDAGVLRVIDKLLQPVPGRS</sequence>
<dbReference type="SFLD" id="SFLDG01144">
    <property type="entry name" value="C2.B.4:_PGP_Like"/>
    <property type="match status" value="1"/>
</dbReference>
<name>A0A845SQL2_9GAMM</name>
<dbReference type="InterPro" id="IPR000150">
    <property type="entry name" value="Cof"/>
</dbReference>
<dbReference type="NCBIfam" id="TIGR00099">
    <property type="entry name" value="Cof-subfamily"/>
    <property type="match status" value="1"/>
</dbReference>
<reference evidence="2 3" key="1">
    <citation type="submission" date="2019-12" db="EMBL/GenBank/DDBJ databases">
        <authorList>
            <person name="Lee S.D."/>
        </authorList>
    </citation>
    <scope>NUCLEOTIDE SEQUENCE [LARGE SCALE GENOMIC DNA]</scope>
    <source>
        <strain evidence="2 3">SAP-6</strain>
    </source>
</reference>
<evidence type="ECO:0000313" key="2">
    <source>
        <dbReference type="EMBL" id="NDL63435.1"/>
    </source>
</evidence>
<dbReference type="PANTHER" id="PTHR10000">
    <property type="entry name" value="PHOSPHOSERINE PHOSPHATASE"/>
    <property type="match status" value="1"/>
</dbReference>
<accession>A0A845SQL2</accession>
<dbReference type="InterPro" id="IPR023214">
    <property type="entry name" value="HAD_sf"/>
</dbReference>
<keyword evidence="1" id="KW-0479">Metal-binding</keyword>
<dbReference type="GO" id="GO:0000287">
    <property type="term" value="F:magnesium ion binding"/>
    <property type="evidence" value="ECO:0007669"/>
    <property type="project" value="TreeGrafter"/>
</dbReference>
<dbReference type="Gene3D" id="3.30.1240.10">
    <property type="match status" value="1"/>
</dbReference>
<comment type="caution">
    <text evidence="2">The sequence shown here is derived from an EMBL/GenBank/DDBJ whole genome shotgun (WGS) entry which is preliminary data.</text>
</comment>
<dbReference type="GO" id="GO:0005829">
    <property type="term" value="C:cytosol"/>
    <property type="evidence" value="ECO:0007669"/>
    <property type="project" value="TreeGrafter"/>
</dbReference>